<dbReference type="PROSITE" id="PS01162">
    <property type="entry name" value="QOR_ZETA_CRYSTAL"/>
    <property type="match status" value="1"/>
</dbReference>
<dbReference type="SUPFAM" id="SSF50129">
    <property type="entry name" value="GroES-like"/>
    <property type="match status" value="1"/>
</dbReference>
<dbReference type="InterPro" id="IPR050700">
    <property type="entry name" value="YIM1/Zinc_Alcohol_DH_Fams"/>
</dbReference>
<evidence type="ECO:0000313" key="2">
    <source>
        <dbReference type="EMBL" id="WKN34276.1"/>
    </source>
</evidence>
<organism evidence="2">
    <name type="scientific">Roseihalotalea indica</name>
    <dbReference type="NCBI Taxonomy" id="2867963"/>
    <lineage>
        <taxon>Bacteria</taxon>
        <taxon>Pseudomonadati</taxon>
        <taxon>Bacteroidota</taxon>
        <taxon>Cytophagia</taxon>
        <taxon>Cytophagales</taxon>
        <taxon>Catalimonadaceae</taxon>
        <taxon>Roseihalotalea</taxon>
    </lineage>
</organism>
<dbReference type="InterPro" id="IPR020843">
    <property type="entry name" value="ER"/>
</dbReference>
<feature type="domain" description="Enoyl reductase (ER)" evidence="1">
    <location>
        <begin position="10"/>
        <end position="319"/>
    </location>
</feature>
<dbReference type="GO" id="GO:0016491">
    <property type="term" value="F:oxidoreductase activity"/>
    <property type="evidence" value="ECO:0007669"/>
    <property type="project" value="InterPro"/>
</dbReference>
<gene>
    <name evidence="2" type="ORF">K4G66_18010</name>
</gene>
<dbReference type="AlphaFoldDB" id="A0AA49GLB0"/>
<dbReference type="SMART" id="SM00829">
    <property type="entry name" value="PKS_ER"/>
    <property type="match status" value="1"/>
</dbReference>
<dbReference type="Gene3D" id="3.90.180.10">
    <property type="entry name" value="Medium-chain alcohol dehydrogenases, catalytic domain"/>
    <property type="match status" value="1"/>
</dbReference>
<dbReference type="Pfam" id="PF13602">
    <property type="entry name" value="ADH_zinc_N_2"/>
    <property type="match status" value="1"/>
</dbReference>
<accession>A0AA49GLB0</accession>
<dbReference type="InterPro" id="IPR002364">
    <property type="entry name" value="Quin_OxRdtase/zeta-crystal_CS"/>
</dbReference>
<reference evidence="2" key="2">
    <citation type="journal article" date="2024" name="Antonie Van Leeuwenhoek">
        <title>Roseihalotalea indica gen. nov., sp. nov., a halophilic Bacteroidetes from mesopelagic Southwest Indian Ocean with higher carbohydrate metabolic potential.</title>
        <authorList>
            <person name="Chen B."/>
            <person name="Zhang M."/>
            <person name="Lin D."/>
            <person name="Ye J."/>
            <person name="Tang K."/>
        </authorList>
    </citation>
    <scope>NUCLEOTIDE SEQUENCE</scope>
    <source>
        <strain evidence="2">TK19036</strain>
    </source>
</reference>
<dbReference type="GO" id="GO:0008270">
    <property type="term" value="F:zinc ion binding"/>
    <property type="evidence" value="ECO:0007669"/>
    <property type="project" value="InterPro"/>
</dbReference>
<reference evidence="2" key="1">
    <citation type="journal article" date="2023" name="Comput. Struct. Biotechnol. J.">
        <title>Discovery of a novel marine Bacteroidetes with a rich repertoire of carbohydrate-active enzymes.</title>
        <authorList>
            <person name="Chen B."/>
            <person name="Liu G."/>
            <person name="Chen Q."/>
            <person name="Wang H."/>
            <person name="Liu L."/>
            <person name="Tang K."/>
        </authorList>
    </citation>
    <scope>NUCLEOTIDE SEQUENCE</scope>
    <source>
        <strain evidence="2">TK19036</strain>
    </source>
</reference>
<dbReference type="SUPFAM" id="SSF51735">
    <property type="entry name" value="NAD(P)-binding Rossmann-fold domains"/>
    <property type="match status" value="1"/>
</dbReference>
<proteinExistence type="predicted"/>
<dbReference type="PANTHER" id="PTHR11695:SF648">
    <property type="entry name" value="ZINC-BINDING OXIDOREDUCTASE"/>
    <property type="match status" value="1"/>
</dbReference>
<dbReference type="CDD" id="cd08267">
    <property type="entry name" value="MDR1"/>
    <property type="match status" value="1"/>
</dbReference>
<dbReference type="Pfam" id="PF08240">
    <property type="entry name" value="ADH_N"/>
    <property type="match status" value="1"/>
</dbReference>
<dbReference type="Gene3D" id="3.40.50.720">
    <property type="entry name" value="NAD(P)-binding Rossmann-like Domain"/>
    <property type="match status" value="1"/>
</dbReference>
<dbReference type="EMBL" id="CP120682">
    <property type="protein sequence ID" value="WKN34276.1"/>
    <property type="molecule type" value="Genomic_DNA"/>
</dbReference>
<dbReference type="InterPro" id="IPR011032">
    <property type="entry name" value="GroES-like_sf"/>
</dbReference>
<dbReference type="InterPro" id="IPR013154">
    <property type="entry name" value="ADH-like_N"/>
</dbReference>
<dbReference type="InterPro" id="IPR036291">
    <property type="entry name" value="NAD(P)-bd_dom_sf"/>
</dbReference>
<evidence type="ECO:0000259" key="1">
    <source>
        <dbReference type="SMART" id="SM00829"/>
    </source>
</evidence>
<dbReference type="PANTHER" id="PTHR11695">
    <property type="entry name" value="ALCOHOL DEHYDROGENASE RELATED"/>
    <property type="match status" value="1"/>
</dbReference>
<name>A0AA49GLB0_9BACT</name>
<sequence>MKAAIYTQYGPPEVIAVKEVPTPIPKDDEVLVKVHAASVNSWDWDLVRGKPYVYRLLFGLPKPKHPIIGSDIAGKVEAVGKDVTQFQPGDEVFGDISGNNFGAFAEYTCARENVLAIKPSQMTFEEAAAIPQAAVLALQGLRQGHIEEGKKVLINGAGGGVGTFAVQMAKSWGAEITGVDSAEKLEMLRALGASHVIDYRQSDFTQQKHQYDLILDMITRHSPFDYRRVLTPTGRYVMVGGLAHRILQLALLSPLLSKANGQNLGLLVHRPNPEDLNTIAAMIVNGQVTPVIDQCFPLSKVSEAIRYLGEGHAQGKVVITM</sequence>
<protein>
    <submittedName>
        <fullName evidence="2">NAD(P)-dependent alcohol dehydrogenase</fullName>
    </submittedName>
</protein>